<comment type="caution">
    <text evidence="2">The sequence shown here is derived from an EMBL/GenBank/DDBJ whole genome shotgun (WGS) entry which is preliminary data.</text>
</comment>
<name>A0A1F5VJL0_9BACT</name>
<feature type="chain" id="PRO_5009521988" evidence="1">
    <location>
        <begin position="25"/>
        <end position="162"/>
    </location>
</feature>
<dbReference type="Proteomes" id="UP000178943">
    <property type="component" value="Unassembled WGS sequence"/>
</dbReference>
<evidence type="ECO:0000313" key="3">
    <source>
        <dbReference type="Proteomes" id="UP000178943"/>
    </source>
</evidence>
<sequence length="162" mass="18563">MKKALLLPSTFLLLLSLCLTYSFGQQKEKTKETLEPDKIPTIVINSLKAKFPKAEIHKWTKEKEDNIVIYDIEFMQEAKNYAADIKENGTIYNWEKEIAENDLPATVRQAVDTKYPKCTLKEIMQVTAVKDGKDELEGYEIIIETEDNNETEITLSPDGTLM</sequence>
<dbReference type="STRING" id="1817863.A2Y62_02035"/>
<organism evidence="2 3">
    <name type="scientific">Candidatus Fischerbacteria bacterium RBG_13_37_8</name>
    <dbReference type="NCBI Taxonomy" id="1817863"/>
    <lineage>
        <taxon>Bacteria</taxon>
        <taxon>Candidatus Fischeribacteriota</taxon>
    </lineage>
</organism>
<evidence type="ECO:0000256" key="1">
    <source>
        <dbReference type="SAM" id="SignalP"/>
    </source>
</evidence>
<gene>
    <name evidence="2" type="ORF">A2Y62_02035</name>
</gene>
<feature type="signal peptide" evidence="1">
    <location>
        <begin position="1"/>
        <end position="24"/>
    </location>
</feature>
<dbReference type="EMBL" id="MFGW01000155">
    <property type="protein sequence ID" value="OGF63649.1"/>
    <property type="molecule type" value="Genomic_DNA"/>
</dbReference>
<evidence type="ECO:0000313" key="2">
    <source>
        <dbReference type="EMBL" id="OGF63649.1"/>
    </source>
</evidence>
<dbReference type="AlphaFoldDB" id="A0A1F5VJL0"/>
<dbReference type="SUPFAM" id="SSF160574">
    <property type="entry name" value="BT0923-like"/>
    <property type="match status" value="1"/>
</dbReference>
<proteinExistence type="predicted"/>
<dbReference type="Gene3D" id="3.10.450.360">
    <property type="match status" value="1"/>
</dbReference>
<reference evidence="2 3" key="1">
    <citation type="journal article" date="2016" name="Nat. Commun.">
        <title>Thousands of microbial genomes shed light on interconnected biogeochemical processes in an aquifer system.</title>
        <authorList>
            <person name="Anantharaman K."/>
            <person name="Brown C.T."/>
            <person name="Hug L.A."/>
            <person name="Sharon I."/>
            <person name="Castelle C.J."/>
            <person name="Probst A.J."/>
            <person name="Thomas B.C."/>
            <person name="Singh A."/>
            <person name="Wilkins M.J."/>
            <person name="Karaoz U."/>
            <person name="Brodie E.L."/>
            <person name="Williams K.H."/>
            <person name="Hubbard S.S."/>
            <person name="Banfield J.F."/>
        </authorList>
    </citation>
    <scope>NUCLEOTIDE SEQUENCE [LARGE SCALE GENOMIC DNA]</scope>
</reference>
<protein>
    <submittedName>
        <fullName evidence="2">Uncharacterized protein</fullName>
    </submittedName>
</protein>
<keyword evidence="1" id="KW-0732">Signal</keyword>
<accession>A0A1F5VJL0</accession>